<dbReference type="AlphaFoldDB" id="A0A851GLY9"/>
<feature type="chain" id="PRO_5032786513" description="DUF1571 domain-containing protein" evidence="1">
    <location>
        <begin position="23"/>
        <end position="298"/>
    </location>
</feature>
<sequence>MQLFLLLSMVLVSFSATPSARAQSPTDPKLTKALQDVYAYWRDAMKKKNHAAWKQITASHRQMAIKNRIMSERGRFPQDVFRVPGTPPAAASLKLLRSRYKGMTAKQVYFGKVDFGVGGAPSDNLLVLSFVYESGGWKYDSAEFVNLGGLKDVRTQLMSGNLKYVDGEAFLPDGKVPVKPMEVGMAKYIAKVYTYCPGREVRASVNKISKHRFQNDTRSEVVIGGVRDGMNEIQFWIKDLPGYKGDDPLTVRVYIFPQVEGHKPVKVFQYQTIKGEKPKLTAKEMFNIGPDDVKRIGR</sequence>
<keyword evidence="1" id="KW-0732">Signal</keyword>
<proteinExistence type="predicted"/>
<dbReference type="EMBL" id="JACBAZ010000006">
    <property type="protein sequence ID" value="NWK56841.1"/>
    <property type="molecule type" value="Genomic_DNA"/>
</dbReference>
<accession>A0A851GLY9</accession>
<gene>
    <name evidence="2" type="ORF">HW115_14555</name>
</gene>
<organism evidence="2 3">
    <name type="scientific">Oceaniferula marina</name>
    <dbReference type="NCBI Taxonomy" id="2748318"/>
    <lineage>
        <taxon>Bacteria</taxon>
        <taxon>Pseudomonadati</taxon>
        <taxon>Verrucomicrobiota</taxon>
        <taxon>Verrucomicrobiia</taxon>
        <taxon>Verrucomicrobiales</taxon>
        <taxon>Verrucomicrobiaceae</taxon>
        <taxon>Oceaniferula</taxon>
    </lineage>
</organism>
<evidence type="ECO:0000256" key="1">
    <source>
        <dbReference type="SAM" id="SignalP"/>
    </source>
</evidence>
<evidence type="ECO:0000313" key="3">
    <source>
        <dbReference type="Proteomes" id="UP000557872"/>
    </source>
</evidence>
<name>A0A851GLY9_9BACT</name>
<evidence type="ECO:0000313" key="2">
    <source>
        <dbReference type="EMBL" id="NWK56841.1"/>
    </source>
</evidence>
<protein>
    <recommendedName>
        <fullName evidence="4">DUF1571 domain-containing protein</fullName>
    </recommendedName>
</protein>
<dbReference type="Proteomes" id="UP000557872">
    <property type="component" value="Unassembled WGS sequence"/>
</dbReference>
<comment type="caution">
    <text evidence="2">The sequence shown here is derived from an EMBL/GenBank/DDBJ whole genome shotgun (WGS) entry which is preliminary data.</text>
</comment>
<reference evidence="2 3" key="1">
    <citation type="submission" date="2020-07" db="EMBL/GenBank/DDBJ databases">
        <title>Roseicoccus Jingziensis gen. nov., sp. nov., isolated from coastal seawater.</title>
        <authorList>
            <person name="Feng X."/>
        </authorList>
    </citation>
    <scope>NUCLEOTIDE SEQUENCE [LARGE SCALE GENOMIC DNA]</scope>
    <source>
        <strain evidence="2 3">N1E253</strain>
    </source>
</reference>
<feature type="signal peptide" evidence="1">
    <location>
        <begin position="1"/>
        <end position="22"/>
    </location>
</feature>
<keyword evidence="3" id="KW-1185">Reference proteome</keyword>
<evidence type="ECO:0008006" key="4">
    <source>
        <dbReference type="Google" id="ProtNLM"/>
    </source>
</evidence>
<dbReference type="RefSeq" id="WP_178933672.1">
    <property type="nucleotide sequence ID" value="NZ_JACBAZ010000006.1"/>
</dbReference>